<dbReference type="EMBL" id="PVXO01000036">
    <property type="protein sequence ID" value="PRR78770.1"/>
    <property type="molecule type" value="Genomic_DNA"/>
</dbReference>
<evidence type="ECO:0000313" key="2">
    <source>
        <dbReference type="Proteomes" id="UP000239706"/>
    </source>
</evidence>
<proteinExistence type="predicted"/>
<accession>A0A2T0B4F0</accession>
<keyword evidence="2" id="KW-1185">Reference proteome</keyword>
<dbReference type="RefSeq" id="WP_170063658.1">
    <property type="nucleotide sequence ID" value="NZ_PVXO01000036.1"/>
</dbReference>
<reference evidence="1 2" key="1">
    <citation type="submission" date="2018-03" db="EMBL/GenBank/DDBJ databases">
        <title>Genome sequence of Clostridium liquoris DSM 100320.</title>
        <authorList>
            <person name="Poehlein A."/>
            <person name="Daniel R."/>
        </authorList>
    </citation>
    <scope>NUCLEOTIDE SEQUENCE [LARGE SCALE GENOMIC DNA]</scope>
    <source>
        <strain evidence="1 2">DSM 100320</strain>
    </source>
</reference>
<dbReference type="Proteomes" id="UP000239706">
    <property type="component" value="Unassembled WGS sequence"/>
</dbReference>
<sequence length="45" mass="5130">MTQLISVCAVIDPVVTIMAKMAFIFAAYKAMQVMNIYINKNNKKY</sequence>
<evidence type="ECO:0000313" key="1">
    <source>
        <dbReference type="EMBL" id="PRR78770.1"/>
    </source>
</evidence>
<name>A0A2T0B4F0_9CLOT</name>
<comment type="caution">
    <text evidence="1">The sequence shown here is derived from an EMBL/GenBank/DDBJ whole genome shotgun (WGS) entry which is preliminary data.</text>
</comment>
<organism evidence="1 2">
    <name type="scientific">Clostridium liquoris</name>
    <dbReference type="NCBI Taxonomy" id="1289519"/>
    <lineage>
        <taxon>Bacteria</taxon>
        <taxon>Bacillati</taxon>
        <taxon>Bacillota</taxon>
        <taxon>Clostridia</taxon>
        <taxon>Eubacteriales</taxon>
        <taxon>Clostridiaceae</taxon>
        <taxon>Clostridium</taxon>
    </lineage>
</organism>
<gene>
    <name evidence="1" type="ORF">CLLI_13520</name>
</gene>
<protein>
    <submittedName>
        <fullName evidence="1">Uncharacterized protein</fullName>
    </submittedName>
</protein>
<dbReference type="AlphaFoldDB" id="A0A2T0B4F0"/>